<protein>
    <recommendedName>
        <fullName evidence="6">Cadherin domain-containing protein</fullName>
    </recommendedName>
</protein>
<gene>
    <name evidence="4" type="ORF">Ciccas_010203</name>
</gene>
<feature type="signal peptide" evidence="3">
    <location>
        <begin position="1"/>
        <end position="19"/>
    </location>
</feature>
<dbReference type="Gene3D" id="2.60.40.60">
    <property type="entry name" value="Cadherins"/>
    <property type="match status" value="1"/>
</dbReference>
<proteinExistence type="predicted"/>
<evidence type="ECO:0000256" key="3">
    <source>
        <dbReference type="SAM" id="SignalP"/>
    </source>
</evidence>
<evidence type="ECO:0000256" key="2">
    <source>
        <dbReference type="ARBA" id="ARBA00023136"/>
    </source>
</evidence>
<keyword evidence="2" id="KW-0472">Membrane</keyword>
<dbReference type="InterPro" id="IPR020894">
    <property type="entry name" value="Cadherin_CS"/>
</dbReference>
<sequence length="201" mass="22364">MRASPILLLFSILSFATNGQELGFNAETPRVCAIAENSPLGTIACSFQLNSEDQFYQLIMPGGLFRLGPSAISKLRVDLASKTFLDREGLFSTGSCEEPSKLEGDILSNWSESLKFGCWMPARISFRDADGSVHAYQTLWIVVLDENDNMPNFHRSKFFLDVQEELSPKDEPQQMTFSLPIAQDDDAAENSTLHYALQVSV</sequence>
<comment type="caution">
    <text evidence="4">The sequence shown here is derived from an EMBL/GenBank/DDBJ whole genome shotgun (WGS) entry which is preliminary data.</text>
</comment>
<comment type="subcellular location">
    <subcellularLocation>
        <location evidence="1">Membrane</location>
    </subcellularLocation>
</comment>
<keyword evidence="5" id="KW-1185">Reference proteome</keyword>
<accession>A0ABD2PUS2</accession>
<evidence type="ECO:0000313" key="4">
    <source>
        <dbReference type="EMBL" id="KAL3311219.1"/>
    </source>
</evidence>
<feature type="chain" id="PRO_5044761653" description="Cadherin domain-containing protein" evidence="3">
    <location>
        <begin position="20"/>
        <end position="201"/>
    </location>
</feature>
<evidence type="ECO:0008006" key="6">
    <source>
        <dbReference type="Google" id="ProtNLM"/>
    </source>
</evidence>
<name>A0ABD2PUS2_9PLAT</name>
<dbReference type="GO" id="GO:0016020">
    <property type="term" value="C:membrane"/>
    <property type="evidence" value="ECO:0007669"/>
    <property type="project" value="UniProtKB-SubCell"/>
</dbReference>
<reference evidence="4 5" key="1">
    <citation type="submission" date="2024-11" db="EMBL/GenBank/DDBJ databases">
        <title>Adaptive evolution of stress response genes in parasites aligns with host niche diversity.</title>
        <authorList>
            <person name="Hahn C."/>
            <person name="Resl P."/>
        </authorList>
    </citation>
    <scope>NUCLEOTIDE SEQUENCE [LARGE SCALE GENOMIC DNA]</scope>
    <source>
        <strain evidence="4">EGGRZ-B1_66</strain>
        <tissue evidence="4">Body</tissue>
    </source>
</reference>
<dbReference type="PRINTS" id="PR00205">
    <property type="entry name" value="CADHERIN"/>
</dbReference>
<dbReference type="EMBL" id="JBJKFK010002361">
    <property type="protein sequence ID" value="KAL3311219.1"/>
    <property type="molecule type" value="Genomic_DNA"/>
</dbReference>
<dbReference type="AlphaFoldDB" id="A0ABD2PUS2"/>
<dbReference type="PROSITE" id="PS00232">
    <property type="entry name" value="CADHERIN_1"/>
    <property type="match status" value="1"/>
</dbReference>
<dbReference type="Proteomes" id="UP001626550">
    <property type="component" value="Unassembled WGS sequence"/>
</dbReference>
<evidence type="ECO:0000313" key="5">
    <source>
        <dbReference type="Proteomes" id="UP001626550"/>
    </source>
</evidence>
<keyword evidence="3" id="KW-0732">Signal</keyword>
<evidence type="ECO:0000256" key="1">
    <source>
        <dbReference type="ARBA" id="ARBA00004370"/>
    </source>
</evidence>
<organism evidence="4 5">
    <name type="scientific">Cichlidogyrus casuarinus</name>
    <dbReference type="NCBI Taxonomy" id="1844966"/>
    <lineage>
        <taxon>Eukaryota</taxon>
        <taxon>Metazoa</taxon>
        <taxon>Spiralia</taxon>
        <taxon>Lophotrochozoa</taxon>
        <taxon>Platyhelminthes</taxon>
        <taxon>Monogenea</taxon>
        <taxon>Monopisthocotylea</taxon>
        <taxon>Dactylogyridea</taxon>
        <taxon>Ancyrocephalidae</taxon>
        <taxon>Cichlidogyrus</taxon>
    </lineage>
</organism>
<dbReference type="InterPro" id="IPR002126">
    <property type="entry name" value="Cadherin-like_dom"/>
</dbReference>